<dbReference type="EMBL" id="CM047899">
    <property type="protein sequence ID" value="KAJ0101374.1"/>
    <property type="molecule type" value="Genomic_DNA"/>
</dbReference>
<dbReference type="Proteomes" id="UP001164250">
    <property type="component" value="Chromosome 3"/>
</dbReference>
<comment type="caution">
    <text evidence="1">The sequence shown here is derived from an EMBL/GenBank/DDBJ whole genome shotgun (WGS) entry which is preliminary data.</text>
</comment>
<evidence type="ECO:0000313" key="1">
    <source>
        <dbReference type="EMBL" id="KAJ0101374.1"/>
    </source>
</evidence>
<organism evidence="1 2">
    <name type="scientific">Pistacia atlantica</name>
    <dbReference type="NCBI Taxonomy" id="434234"/>
    <lineage>
        <taxon>Eukaryota</taxon>
        <taxon>Viridiplantae</taxon>
        <taxon>Streptophyta</taxon>
        <taxon>Embryophyta</taxon>
        <taxon>Tracheophyta</taxon>
        <taxon>Spermatophyta</taxon>
        <taxon>Magnoliopsida</taxon>
        <taxon>eudicotyledons</taxon>
        <taxon>Gunneridae</taxon>
        <taxon>Pentapetalae</taxon>
        <taxon>rosids</taxon>
        <taxon>malvids</taxon>
        <taxon>Sapindales</taxon>
        <taxon>Anacardiaceae</taxon>
        <taxon>Pistacia</taxon>
    </lineage>
</organism>
<proteinExistence type="predicted"/>
<sequence length="114" mass="13859">MLKAMSDALFDIYQGVPIARELWEKLETKYMQEDATSKKFLVSRFNSYKMVDNKPMDETIIVSSIIDKLPPSWRDFRRSLKHKEKMTYHLMIWPNLCMWKKNFICRMNQRNNQF</sequence>
<reference evidence="2" key="1">
    <citation type="journal article" date="2023" name="G3 (Bethesda)">
        <title>Genome assembly and association tests identify interacting loci associated with vigor, precocity, and sex in interspecific pistachio rootstocks.</title>
        <authorList>
            <person name="Palmer W."/>
            <person name="Jacygrad E."/>
            <person name="Sagayaradj S."/>
            <person name="Cavanaugh K."/>
            <person name="Han R."/>
            <person name="Bertier L."/>
            <person name="Beede B."/>
            <person name="Kafkas S."/>
            <person name="Golino D."/>
            <person name="Preece J."/>
            <person name="Michelmore R."/>
        </authorList>
    </citation>
    <scope>NUCLEOTIDE SEQUENCE [LARGE SCALE GENOMIC DNA]</scope>
</reference>
<protein>
    <submittedName>
        <fullName evidence="1">Uncharacterized protein</fullName>
    </submittedName>
</protein>
<keyword evidence="2" id="KW-1185">Reference proteome</keyword>
<name>A0ACC1BQK5_9ROSI</name>
<evidence type="ECO:0000313" key="2">
    <source>
        <dbReference type="Proteomes" id="UP001164250"/>
    </source>
</evidence>
<accession>A0ACC1BQK5</accession>
<gene>
    <name evidence="1" type="ORF">Patl1_05309</name>
</gene>